<dbReference type="PANTHER" id="PTHR21091:SF169">
    <property type="entry name" value="UROPORPHYRINOGEN DECARBOXYLASE"/>
    <property type="match status" value="1"/>
</dbReference>
<dbReference type="Pfam" id="PF01208">
    <property type="entry name" value="URO-D"/>
    <property type="match status" value="1"/>
</dbReference>
<dbReference type="GO" id="GO:0019353">
    <property type="term" value="P:protoporphyrinogen IX biosynthetic process from glutamate"/>
    <property type="evidence" value="ECO:0007669"/>
    <property type="project" value="TreeGrafter"/>
</dbReference>
<keyword evidence="6 7" id="KW-0627">Porphyrin biosynthesis</keyword>
<evidence type="ECO:0000256" key="7">
    <source>
        <dbReference type="HAMAP-Rule" id="MF_00218"/>
    </source>
</evidence>
<dbReference type="EMBL" id="PSQJ01000001">
    <property type="protein sequence ID" value="PTL86996.1"/>
    <property type="molecule type" value="Genomic_DNA"/>
</dbReference>
<dbReference type="UniPathway" id="UPA00251">
    <property type="reaction ID" value="UER00321"/>
</dbReference>
<dbReference type="PROSITE" id="PS00906">
    <property type="entry name" value="UROD_1"/>
    <property type="match status" value="1"/>
</dbReference>
<dbReference type="InterPro" id="IPR000257">
    <property type="entry name" value="Uroporphyrinogen_deCOase"/>
</dbReference>
<evidence type="ECO:0000256" key="3">
    <source>
        <dbReference type="ARBA" id="ARBA00012288"/>
    </source>
</evidence>
<evidence type="ECO:0000313" key="12">
    <source>
        <dbReference type="Proteomes" id="UP000240811"/>
    </source>
</evidence>
<dbReference type="Proteomes" id="UP000240811">
    <property type="component" value="Unassembled WGS sequence"/>
</dbReference>
<dbReference type="NCBIfam" id="TIGR01464">
    <property type="entry name" value="hemE"/>
    <property type="match status" value="1"/>
</dbReference>
<dbReference type="GO" id="GO:0005829">
    <property type="term" value="C:cytosol"/>
    <property type="evidence" value="ECO:0007669"/>
    <property type="project" value="TreeGrafter"/>
</dbReference>
<reference evidence="12" key="1">
    <citation type="submission" date="2018-02" db="EMBL/GenBank/DDBJ databases">
        <title>Genome sequence of Candidatus Liberibacter europaeus.</title>
        <authorList>
            <person name="Frampton R.A."/>
            <person name="Thompson S.M."/>
            <person name="David C."/>
            <person name="Addison S.M."/>
            <person name="Smith G.R."/>
        </authorList>
    </citation>
    <scope>NUCLEOTIDE SEQUENCE [LARGE SCALE GENOMIC DNA]</scope>
</reference>
<organism evidence="11 12">
    <name type="scientific">Candidatus Liberibacter europaeus</name>
    <dbReference type="NCBI Taxonomy" id="744859"/>
    <lineage>
        <taxon>Bacteria</taxon>
        <taxon>Pseudomonadati</taxon>
        <taxon>Pseudomonadota</taxon>
        <taxon>Alphaproteobacteria</taxon>
        <taxon>Hyphomicrobiales</taxon>
        <taxon>Rhizobiaceae</taxon>
        <taxon>Liberibacter</taxon>
    </lineage>
</organism>
<proteinExistence type="inferred from homology"/>
<keyword evidence="5 7" id="KW-0456">Lyase</keyword>
<evidence type="ECO:0000256" key="8">
    <source>
        <dbReference type="RuleBase" id="RU000554"/>
    </source>
</evidence>
<comment type="caution">
    <text evidence="7">Lacks conserved residue(s) required for the propagation of feature annotation.</text>
</comment>
<comment type="similarity">
    <text evidence="2 7 9">Belongs to the uroporphyrinogen decarboxylase family.</text>
</comment>
<keyword evidence="7" id="KW-0963">Cytoplasm</keyword>
<dbReference type="PANTHER" id="PTHR21091">
    <property type="entry name" value="METHYLTETRAHYDROFOLATE:HOMOCYSTEINE METHYLTRANSFERASE RELATED"/>
    <property type="match status" value="1"/>
</dbReference>
<comment type="subcellular location">
    <subcellularLocation>
        <location evidence="7">Cytoplasm</location>
    </subcellularLocation>
</comment>
<comment type="pathway">
    <text evidence="1 7 8">Porphyrin-containing compound metabolism; protoporphyrin-IX biosynthesis; coproporphyrinogen-III from 5-aminolevulinate: step 4/4.</text>
</comment>
<name>A0A2T4VYZ3_9HYPH</name>
<evidence type="ECO:0000256" key="2">
    <source>
        <dbReference type="ARBA" id="ARBA00009935"/>
    </source>
</evidence>
<dbReference type="InterPro" id="IPR038071">
    <property type="entry name" value="UROD/MetE-like_sf"/>
</dbReference>
<gene>
    <name evidence="7" type="primary">hemE</name>
    <name evidence="11" type="ORF">C4617_00910</name>
</gene>
<feature type="binding site" evidence="7">
    <location>
        <begin position="26"/>
        <end position="30"/>
    </location>
    <ligand>
        <name>substrate</name>
    </ligand>
</feature>
<keyword evidence="4 7" id="KW-0210">Decarboxylase</keyword>
<protein>
    <recommendedName>
        <fullName evidence="3 7">Uroporphyrinogen decarboxylase</fullName>
        <shortName evidence="7">UPD</shortName>
        <shortName evidence="7">URO-D</shortName>
        <ecNumber evidence="3 7">4.1.1.37</ecNumber>
    </recommendedName>
</protein>
<comment type="caution">
    <text evidence="11">The sequence shown here is derived from an EMBL/GenBank/DDBJ whole genome shotgun (WGS) entry which is preliminary data.</text>
</comment>
<dbReference type="InterPro" id="IPR006361">
    <property type="entry name" value="Uroporphyrinogen_deCO2ase_HemE"/>
</dbReference>
<comment type="catalytic activity">
    <reaction evidence="7 8">
        <text>uroporphyrinogen III + 4 H(+) = coproporphyrinogen III + 4 CO2</text>
        <dbReference type="Rhea" id="RHEA:19865"/>
        <dbReference type="ChEBI" id="CHEBI:15378"/>
        <dbReference type="ChEBI" id="CHEBI:16526"/>
        <dbReference type="ChEBI" id="CHEBI:57308"/>
        <dbReference type="ChEBI" id="CHEBI:57309"/>
        <dbReference type="EC" id="4.1.1.37"/>
    </reaction>
</comment>
<evidence type="ECO:0000256" key="5">
    <source>
        <dbReference type="ARBA" id="ARBA00023239"/>
    </source>
</evidence>
<feature type="binding site" evidence="7">
    <location>
        <position position="153"/>
    </location>
    <ligand>
        <name>substrate</name>
    </ligand>
</feature>
<evidence type="ECO:0000256" key="4">
    <source>
        <dbReference type="ARBA" id="ARBA00022793"/>
    </source>
</evidence>
<feature type="binding site" evidence="7">
    <location>
        <position position="76"/>
    </location>
    <ligand>
        <name>substrate</name>
    </ligand>
</feature>
<feature type="binding site" evidence="7">
    <location>
        <position position="323"/>
    </location>
    <ligand>
        <name>substrate</name>
    </ligand>
</feature>
<comment type="function">
    <text evidence="7">Catalyzes the decarboxylation of four acetate groups of uroporphyrinogen-III to yield coproporphyrinogen-III.</text>
</comment>
<accession>A0A2T4VYZ3</accession>
<dbReference type="EC" id="4.1.1.37" evidence="3 7"/>
<comment type="subunit">
    <text evidence="7">Homodimer.</text>
</comment>
<evidence type="ECO:0000313" key="11">
    <source>
        <dbReference type="EMBL" id="PTL86996.1"/>
    </source>
</evidence>
<dbReference type="HAMAP" id="MF_00218">
    <property type="entry name" value="URO_D"/>
    <property type="match status" value="1"/>
</dbReference>
<dbReference type="SUPFAM" id="SSF51726">
    <property type="entry name" value="UROD/MetE-like"/>
    <property type="match status" value="1"/>
</dbReference>
<evidence type="ECO:0000256" key="6">
    <source>
        <dbReference type="ARBA" id="ARBA00023244"/>
    </source>
</evidence>
<evidence type="ECO:0000256" key="9">
    <source>
        <dbReference type="RuleBase" id="RU004169"/>
    </source>
</evidence>
<evidence type="ECO:0000256" key="1">
    <source>
        <dbReference type="ARBA" id="ARBA00004804"/>
    </source>
</evidence>
<feature type="domain" description="Uroporphyrinogen decarboxylase (URO-D)" evidence="10">
    <location>
        <begin position="21"/>
        <end position="30"/>
    </location>
</feature>
<sequence length="347" mass="39028">MIYENQKILKVLNGNVITPPPIWLMRQAGRHLPEYKDIREKSNDFLSMCYTPEYVVELTMQPIVRYNFDAAILFSDILVIPDALGRNVRFIDGKGPKINPINCKDIYNLTNDIDHILKYLSPIFESISILRKKLPDHITLIGFCGAPWTIASYMISGCSTVDQAETRIFAYQNPREFSWLLDILSDILAEYLIAQIVYGADVIQIFDTHAGCLGEYEFENYAAKPVGRIITSVRNRCPNAKFISFAKGAGYMLKNYRRLTDSDAISLDWSVPLSFAVDLQKEGAVQGNLDPMRLVVGKQAMRDGANAILDALGSGPFIFNLGHGVVPQVKPENVCDLVDIVRKENNQ</sequence>
<feature type="site" description="Transition state stabilizer" evidence="7">
    <location>
        <position position="76"/>
    </location>
</feature>
<dbReference type="Gene3D" id="3.20.20.210">
    <property type="match status" value="1"/>
</dbReference>
<evidence type="ECO:0000259" key="10">
    <source>
        <dbReference type="PROSITE" id="PS00906"/>
    </source>
</evidence>
<dbReference type="GO" id="GO:0004853">
    <property type="term" value="F:uroporphyrinogen decarboxylase activity"/>
    <property type="evidence" value="ECO:0007669"/>
    <property type="project" value="UniProtKB-UniRule"/>
</dbReference>
<dbReference type="AlphaFoldDB" id="A0A2T4VYZ3"/>
<feature type="binding site" evidence="7">
    <location>
        <position position="208"/>
    </location>
    <ligand>
        <name>substrate</name>
    </ligand>
</feature>
<dbReference type="CDD" id="cd00717">
    <property type="entry name" value="URO-D"/>
    <property type="match status" value="1"/>
</dbReference>